<protein>
    <submittedName>
        <fullName evidence="2">Uncharacterized protein</fullName>
    </submittedName>
</protein>
<feature type="chain" id="PRO_5018085592" evidence="1">
    <location>
        <begin position="21"/>
        <end position="74"/>
    </location>
</feature>
<dbReference type="EMBL" id="UYYB01120466">
    <property type="protein sequence ID" value="VDM82990.1"/>
    <property type="molecule type" value="Genomic_DNA"/>
</dbReference>
<keyword evidence="1" id="KW-0732">Signal</keyword>
<accession>A0A3P7JBS1</accession>
<gene>
    <name evidence="2" type="ORF">SVUK_LOCUS17988</name>
</gene>
<dbReference type="Proteomes" id="UP000270094">
    <property type="component" value="Unassembled WGS sequence"/>
</dbReference>
<feature type="signal peptide" evidence="1">
    <location>
        <begin position="1"/>
        <end position="20"/>
    </location>
</feature>
<sequence length="74" mass="8355">MNQALLCILLLVMLTSQAAAQWGYGYYGYPMYRPWGYGYGMYRPWGFGGWRRNPIMGALRGALYGGMLGAMMGR</sequence>
<keyword evidence="3" id="KW-1185">Reference proteome</keyword>
<evidence type="ECO:0000313" key="2">
    <source>
        <dbReference type="EMBL" id="VDM82990.1"/>
    </source>
</evidence>
<name>A0A3P7JBS1_STRVU</name>
<reference evidence="2 3" key="1">
    <citation type="submission" date="2018-11" db="EMBL/GenBank/DDBJ databases">
        <authorList>
            <consortium name="Pathogen Informatics"/>
        </authorList>
    </citation>
    <scope>NUCLEOTIDE SEQUENCE [LARGE SCALE GENOMIC DNA]</scope>
</reference>
<evidence type="ECO:0000313" key="3">
    <source>
        <dbReference type="Proteomes" id="UP000270094"/>
    </source>
</evidence>
<proteinExistence type="predicted"/>
<organism evidence="2 3">
    <name type="scientific">Strongylus vulgaris</name>
    <name type="common">Blood worm</name>
    <dbReference type="NCBI Taxonomy" id="40348"/>
    <lineage>
        <taxon>Eukaryota</taxon>
        <taxon>Metazoa</taxon>
        <taxon>Ecdysozoa</taxon>
        <taxon>Nematoda</taxon>
        <taxon>Chromadorea</taxon>
        <taxon>Rhabditida</taxon>
        <taxon>Rhabditina</taxon>
        <taxon>Rhabditomorpha</taxon>
        <taxon>Strongyloidea</taxon>
        <taxon>Strongylidae</taxon>
        <taxon>Strongylus</taxon>
    </lineage>
</organism>
<evidence type="ECO:0000256" key="1">
    <source>
        <dbReference type="SAM" id="SignalP"/>
    </source>
</evidence>
<dbReference type="AlphaFoldDB" id="A0A3P7JBS1"/>